<dbReference type="InterPro" id="IPR046655">
    <property type="entry name" value="DUF6673"/>
</dbReference>
<feature type="domain" description="DUF6673" evidence="1">
    <location>
        <begin position="1"/>
        <end position="120"/>
    </location>
</feature>
<evidence type="ECO:0000313" key="2">
    <source>
        <dbReference type="EMBL" id="CEK40342.1"/>
    </source>
</evidence>
<proteinExistence type="predicted"/>
<protein>
    <recommendedName>
        <fullName evidence="1">DUF6673 domain-containing protein</fullName>
    </recommendedName>
</protein>
<evidence type="ECO:0000259" key="1">
    <source>
        <dbReference type="Pfam" id="PF20378"/>
    </source>
</evidence>
<name>A0A0A8WEA2_9CAUD</name>
<gene>
    <name evidence="2" type="ORF">PHICD146_20013</name>
</gene>
<sequence length="120" mass="13938">MIINNIELEDFDIYDADEAEKVEKTISLTITETGKVEKEATKGYEMIRDICNLIFKCFDDIFGEGTSSKMFRDKRNLKVCSNAFFELIEEVNKQKQEGEEFFASAISKYTPNRAQRRAKK</sequence>
<accession>A0A0A8WEA2</accession>
<dbReference type="EMBL" id="LN681536">
    <property type="protein sequence ID" value="CEK40342.1"/>
    <property type="molecule type" value="Genomic_DNA"/>
</dbReference>
<dbReference type="Proteomes" id="UP000030730">
    <property type="component" value="Genome"/>
</dbReference>
<dbReference type="OrthoDB" id="25136at10239"/>
<organism evidence="2 3">
    <name type="scientific">Clostridium phage phiCD146</name>
    <dbReference type="NCBI Taxonomy" id="1582151"/>
    <lineage>
        <taxon>Viruses</taxon>
        <taxon>Duplodnaviria</taxon>
        <taxon>Heunggongvirae</taxon>
        <taxon>Uroviricota</taxon>
        <taxon>Caudoviricetes</taxon>
        <taxon>Leicestervirus</taxon>
        <taxon>Leicestervirus CD146</taxon>
    </lineage>
</organism>
<keyword evidence="3" id="KW-1185">Reference proteome</keyword>
<dbReference type="Pfam" id="PF20378">
    <property type="entry name" value="DUF6673"/>
    <property type="match status" value="1"/>
</dbReference>
<dbReference type="GeneID" id="26647043"/>
<dbReference type="KEGG" id="vg:26647043"/>
<reference evidence="2 3" key="1">
    <citation type="submission" date="2014-12" db="EMBL/GenBank/DDBJ databases">
        <title>Whole Genome Sequence and Molecular Characterization of Siphoviridae / Myoviridae Phage Infecting Clostridium difficile.</title>
        <authorList>
            <person name="Monot M."/>
        </authorList>
    </citation>
    <scope>NUCLEOTIDE SEQUENCE [LARGE SCALE GENOMIC DNA]</scope>
</reference>
<dbReference type="RefSeq" id="YP_009214141.1">
    <property type="nucleotide sequence ID" value="NC_028958.1"/>
</dbReference>
<evidence type="ECO:0000313" key="3">
    <source>
        <dbReference type="Proteomes" id="UP000030730"/>
    </source>
</evidence>